<dbReference type="PANTHER" id="PTHR14790:SF15">
    <property type="entry name" value="RECQ-MEDIATED GENOME INSTABILITY PROTEIN 1"/>
    <property type="match status" value="1"/>
</dbReference>
<dbReference type="PANTHER" id="PTHR14790">
    <property type="entry name" value="RECQ-MEDIATED GENOME INSTABILITY PROTEIN 1 RMI1"/>
    <property type="match status" value="1"/>
</dbReference>
<keyword evidence="4" id="KW-0235">DNA replication</keyword>
<evidence type="ECO:0000256" key="6">
    <source>
        <dbReference type="ARBA" id="ARBA00024977"/>
    </source>
</evidence>
<protein>
    <recommendedName>
        <fullName evidence="3">RecQ-mediated genome instability protein 1</fullName>
    </recommendedName>
</protein>
<evidence type="ECO:0000259" key="9">
    <source>
        <dbReference type="Pfam" id="PF21000"/>
    </source>
</evidence>
<evidence type="ECO:0000313" key="10">
    <source>
        <dbReference type="Proteomes" id="UP000504612"/>
    </source>
</evidence>
<dbReference type="Pfam" id="PF16099">
    <property type="entry name" value="RMI1_C"/>
    <property type="match status" value="1"/>
</dbReference>
<feature type="domain" description="RecQ-mediated genome instability protein 1 C-terminal OB-fold" evidence="8">
    <location>
        <begin position="424"/>
        <end position="558"/>
    </location>
</feature>
<dbReference type="GO" id="GO:0031422">
    <property type="term" value="C:RecQ family helicase-topoisomerase III complex"/>
    <property type="evidence" value="ECO:0007669"/>
    <property type="project" value="TreeGrafter"/>
</dbReference>
<evidence type="ECO:0000259" key="8">
    <source>
        <dbReference type="Pfam" id="PF16099"/>
    </source>
</evidence>
<gene>
    <name evidence="11" type="primary">RMI1</name>
</gene>
<comment type="function">
    <text evidence="6">Essential component of the RMI complex, a complex that plays an important role in the processing of homologous recombination intermediates to limit DNA crossover formation in cells. Promotes TOP3A binding to double Holliday junctions (DHJ) and hence stimulates TOP3A-mediated dissolution. Required for BLM phosphorylation during mitosis. Within the BLM complex, required for BLM and TOP3A stability.</text>
</comment>
<dbReference type="Pfam" id="PF08585">
    <property type="entry name" value="RMI1_N_C"/>
    <property type="match status" value="1"/>
</dbReference>
<dbReference type="Gene3D" id="1.10.8.1020">
    <property type="entry name" value="RecQ-mediated genome instability protein 1, N-terminal domain"/>
    <property type="match status" value="1"/>
</dbReference>
<dbReference type="InterPro" id="IPR044881">
    <property type="entry name" value="RMI1_N_N_sf"/>
</dbReference>
<evidence type="ECO:0000313" key="11">
    <source>
        <dbReference type="RefSeq" id="XP_026530515.1"/>
    </source>
</evidence>
<dbReference type="Gene3D" id="2.40.50.770">
    <property type="entry name" value="RecQ-mediated genome instability protein Rmi1, C-terminal domain"/>
    <property type="match status" value="1"/>
</dbReference>
<dbReference type="GeneID" id="113416702"/>
<dbReference type="RefSeq" id="XP_026530515.1">
    <property type="nucleotide sequence ID" value="XM_026674730.1"/>
</dbReference>
<comment type="subcellular location">
    <subcellularLocation>
        <location evidence="1">Nucleus</location>
    </subcellularLocation>
</comment>
<dbReference type="InterPro" id="IPR013894">
    <property type="entry name" value="RMI1_OB"/>
</dbReference>
<dbReference type="KEGG" id="nss:113416702"/>
<dbReference type="SMART" id="SM01161">
    <property type="entry name" value="DUF1767"/>
    <property type="match status" value="1"/>
</dbReference>
<evidence type="ECO:0000256" key="4">
    <source>
        <dbReference type="ARBA" id="ARBA00022705"/>
    </source>
</evidence>
<sequence>MTASGVALRVETWLLSTWHVKVPIQWLEACIDWIEKEHIGSNLAQAAINKKVFEQWLLTDLRDLEYPVLPEFILNDPKGELNGFYSVQIDSVVDVSQPAYSQLQKIRGKNTVNEEVTAYTQRTLRSWEANPTRMLQLQMTDGIHHIQGMEYQPIPQLHSGLSPGTKVMIQGKVAFRLGVLLLKSENVKLLGGEVDSLLETFALERVLARLIGEEDCSPDIARSDIGKNEIAMPDDELGLSDEELLASLEENDEIRINEVLPESGYCTRSTSLNSTVPSLPQSYGNCSQQRSVELISRNEEQTVSVQENMEGDFDGFSMDDDLLLVEEIQQEQIHVLNTNTNINNQAVQEKKSSERAMYNTFEESMANFTTNRKKQYTQNFDGSKKCSKISNDGVIDNAEFRLCSKQVEMIEIKNKCHKVDLDTAPFTYLSVLLSSKHRDNTTVKIKAFIVTLTGNLTSSNGFWSVTAKISDGTAYLEVEFADEILTSLIGFSVSEMKQLKKDPVLYPKLREGLQNCQTELIDLCCLMTIEFNVCQTKGTVIVLQDISINDLNHLKRRLTFSSRLS</sequence>
<accession>A0A6J1UJK4</accession>
<dbReference type="GO" id="GO:0000712">
    <property type="term" value="P:resolution of meiotic recombination intermediates"/>
    <property type="evidence" value="ECO:0007669"/>
    <property type="project" value="TreeGrafter"/>
</dbReference>
<dbReference type="GO" id="GO:0006260">
    <property type="term" value="P:DNA replication"/>
    <property type="evidence" value="ECO:0007669"/>
    <property type="project" value="UniProtKB-KW"/>
</dbReference>
<evidence type="ECO:0000256" key="1">
    <source>
        <dbReference type="ARBA" id="ARBA00004123"/>
    </source>
</evidence>
<dbReference type="CTD" id="80010"/>
<evidence type="ECO:0000256" key="2">
    <source>
        <dbReference type="ARBA" id="ARBA00006395"/>
    </source>
</evidence>
<dbReference type="GO" id="GO:0016604">
    <property type="term" value="C:nuclear body"/>
    <property type="evidence" value="ECO:0007669"/>
    <property type="project" value="TreeGrafter"/>
</dbReference>
<keyword evidence="10" id="KW-1185">Reference proteome</keyword>
<dbReference type="Proteomes" id="UP000504612">
    <property type="component" value="Unplaced"/>
</dbReference>
<feature type="domain" description="RecQ mediated genome instability protein 1 OB-fold" evidence="7">
    <location>
        <begin position="69"/>
        <end position="203"/>
    </location>
</feature>
<reference evidence="11" key="1">
    <citation type="submission" date="2025-08" db="UniProtKB">
        <authorList>
            <consortium name="RefSeq"/>
        </authorList>
    </citation>
    <scope>IDENTIFICATION</scope>
</reference>
<dbReference type="GO" id="GO:0000724">
    <property type="term" value="P:double-strand break repair via homologous recombination"/>
    <property type="evidence" value="ECO:0007669"/>
    <property type="project" value="TreeGrafter"/>
</dbReference>
<dbReference type="FunFam" id="2.40.50.770:FF:000002">
    <property type="entry name" value="recQ-mediated genome instability protein 1"/>
    <property type="match status" value="1"/>
</dbReference>
<dbReference type="AlphaFoldDB" id="A0A6J1UJK4"/>
<name>A0A6J1UJK4_9SAUR</name>
<evidence type="ECO:0000256" key="3">
    <source>
        <dbReference type="ARBA" id="ARBA00018987"/>
    </source>
</evidence>
<dbReference type="InterPro" id="IPR042470">
    <property type="entry name" value="RMI1_N_C_sf"/>
</dbReference>
<keyword evidence="5" id="KW-0539">Nucleus</keyword>
<feature type="domain" description="RMI1 N-terminal" evidence="9">
    <location>
        <begin position="14"/>
        <end position="63"/>
    </location>
</feature>
<evidence type="ECO:0000259" key="7">
    <source>
        <dbReference type="Pfam" id="PF08585"/>
    </source>
</evidence>
<dbReference type="GO" id="GO:0000166">
    <property type="term" value="F:nucleotide binding"/>
    <property type="evidence" value="ECO:0007669"/>
    <property type="project" value="InterPro"/>
</dbReference>
<dbReference type="FunFam" id="1.10.8.1020:FF:000001">
    <property type="entry name" value="RecQ-mediated genome instability protein 1"/>
    <property type="match status" value="1"/>
</dbReference>
<dbReference type="InterPro" id="IPR032199">
    <property type="entry name" value="RMI1_C"/>
</dbReference>
<evidence type="ECO:0000256" key="5">
    <source>
        <dbReference type="ARBA" id="ARBA00023242"/>
    </source>
</evidence>
<dbReference type="InterPro" id="IPR049363">
    <property type="entry name" value="RMI1_N"/>
</dbReference>
<dbReference type="Gene3D" id="2.40.50.510">
    <property type="match status" value="1"/>
</dbReference>
<comment type="similarity">
    <text evidence="2">Belongs to the RMI1 family.</text>
</comment>
<dbReference type="Pfam" id="PF21000">
    <property type="entry name" value="RMI1_N_N"/>
    <property type="match status" value="1"/>
</dbReference>
<organism evidence="10 11">
    <name type="scientific">Notechis scutatus</name>
    <name type="common">mainland tiger snake</name>
    <dbReference type="NCBI Taxonomy" id="8663"/>
    <lineage>
        <taxon>Eukaryota</taxon>
        <taxon>Metazoa</taxon>
        <taxon>Chordata</taxon>
        <taxon>Craniata</taxon>
        <taxon>Vertebrata</taxon>
        <taxon>Euteleostomi</taxon>
        <taxon>Lepidosauria</taxon>
        <taxon>Squamata</taxon>
        <taxon>Bifurcata</taxon>
        <taxon>Unidentata</taxon>
        <taxon>Episquamata</taxon>
        <taxon>Toxicofera</taxon>
        <taxon>Serpentes</taxon>
        <taxon>Colubroidea</taxon>
        <taxon>Elapidae</taxon>
        <taxon>Hydrophiinae</taxon>
        <taxon>Notechis</taxon>
    </lineage>
</organism>
<proteinExistence type="inferred from homology"/>